<proteinExistence type="predicted"/>
<dbReference type="EMBL" id="KK120189">
    <property type="protein sequence ID" value="KFM77718.1"/>
    <property type="molecule type" value="Genomic_DNA"/>
</dbReference>
<sequence>MSLAMTSHALESGYDIALLLFKLCCVKEVRKKMENPKKSTKMKMRMMLFLMIMMKEKMEKLRVMKMVRRMRRRMMMKLNLRFSALLLGEGGC</sequence>
<evidence type="ECO:0000313" key="1">
    <source>
        <dbReference type="EMBL" id="KFM77718.1"/>
    </source>
</evidence>
<protein>
    <submittedName>
        <fullName evidence="1">Uncharacterized protein</fullName>
    </submittedName>
</protein>
<reference evidence="1 2" key="1">
    <citation type="submission" date="2013-11" db="EMBL/GenBank/DDBJ databases">
        <title>Genome sequencing of Stegodyphus mimosarum.</title>
        <authorList>
            <person name="Bechsgaard J."/>
        </authorList>
    </citation>
    <scope>NUCLEOTIDE SEQUENCE [LARGE SCALE GENOMIC DNA]</scope>
</reference>
<gene>
    <name evidence="1" type="ORF">X975_09361</name>
</gene>
<organism evidence="1 2">
    <name type="scientific">Stegodyphus mimosarum</name>
    <name type="common">African social velvet spider</name>
    <dbReference type="NCBI Taxonomy" id="407821"/>
    <lineage>
        <taxon>Eukaryota</taxon>
        <taxon>Metazoa</taxon>
        <taxon>Ecdysozoa</taxon>
        <taxon>Arthropoda</taxon>
        <taxon>Chelicerata</taxon>
        <taxon>Arachnida</taxon>
        <taxon>Araneae</taxon>
        <taxon>Araneomorphae</taxon>
        <taxon>Entelegynae</taxon>
        <taxon>Eresoidea</taxon>
        <taxon>Eresidae</taxon>
        <taxon>Stegodyphus</taxon>
    </lineage>
</organism>
<accession>A0A087UK29</accession>
<name>A0A087UK29_STEMI</name>
<feature type="non-terminal residue" evidence="1">
    <location>
        <position position="92"/>
    </location>
</feature>
<dbReference type="AlphaFoldDB" id="A0A087UK29"/>
<evidence type="ECO:0000313" key="2">
    <source>
        <dbReference type="Proteomes" id="UP000054359"/>
    </source>
</evidence>
<keyword evidence="2" id="KW-1185">Reference proteome</keyword>
<dbReference type="Proteomes" id="UP000054359">
    <property type="component" value="Unassembled WGS sequence"/>
</dbReference>